<sequence>MTDFQSLLHIMSKQLLSLTGLHVFFLCLSNVLVQHPIIIFGFHTTWGAFSYPVIFILTDLTTRLAGAATSRRIIFLAMLPGLCSSYLISNWFSFGSFWVNNPFALRIALASFSAYVLGQLADISFFQRLRQRPSWWVAPTVAGIFGNILDTYSFFFIAFYQSSDFFLRAHWLEIASVDLVFKLVISIGSFVPLYGLLLSLILSSKKERLMKHGSQSDTPLPGM</sequence>
<accession>A0A364LKS5</accession>
<dbReference type="AlphaFoldDB" id="A0A364LKS5"/>
<dbReference type="NCBIfam" id="TIGR00697">
    <property type="entry name" value="queuosine precursor transporter"/>
    <property type="match status" value="1"/>
</dbReference>
<dbReference type="HAMAP" id="MF_02088">
    <property type="entry name" value="Q_prec_transport"/>
    <property type="match status" value="1"/>
</dbReference>
<dbReference type="GO" id="GO:0022857">
    <property type="term" value="F:transmembrane transporter activity"/>
    <property type="evidence" value="ECO:0007669"/>
    <property type="project" value="UniProtKB-UniRule"/>
</dbReference>
<reference evidence="2 3" key="1">
    <citation type="submission" date="2017-02" db="EMBL/GenBank/DDBJ databases">
        <title>Legionella quilivanii strain from human: case report and whole genome sequencing analysis.</title>
        <authorList>
            <person name="Lalancette C."/>
            <person name="Leduc J.-M."/>
            <person name="Levesque S."/>
            <person name="Fournier E."/>
            <person name="Saoud J."/>
            <person name="Faucher S.P."/>
            <person name="Bernard K."/>
            <person name="Martineau C."/>
            <person name="Longtin J."/>
        </authorList>
    </citation>
    <scope>NUCLEOTIDE SEQUENCE [LARGE SCALE GENOMIC DNA]</scope>
    <source>
        <strain evidence="2 3">ID143958</strain>
    </source>
</reference>
<dbReference type="GO" id="GO:0005886">
    <property type="term" value="C:plasma membrane"/>
    <property type="evidence" value="ECO:0007669"/>
    <property type="project" value="UniProtKB-SubCell"/>
</dbReference>
<dbReference type="PANTHER" id="PTHR34300">
    <property type="entry name" value="QUEUOSINE PRECURSOR TRANSPORTER-RELATED"/>
    <property type="match status" value="1"/>
</dbReference>
<dbReference type="PANTHER" id="PTHR34300:SF1">
    <property type="entry name" value="QUEUOSINE PRECURSOR TRANSPORTER"/>
    <property type="match status" value="1"/>
</dbReference>
<feature type="transmembrane region" description="Helical" evidence="1">
    <location>
        <begin position="73"/>
        <end position="92"/>
    </location>
</feature>
<keyword evidence="1" id="KW-0813">Transport</keyword>
<keyword evidence="1" id="KW-0997">Cell inner membrane</keyword>
<comment type="similarity">
    <text evidence="1">Belongs to the vitamin uptake transporter (VUT/ECF) (TC 2.A.88) family. Q precursor transporter subfamily.</text>
</comment>
<dbReference type="NCBIfam" id="NF008406">
    <property type="entry name" value="PRK11212.1"/>
    <property type="match status" value="1"/>
</dbReference>
<comment type="subcellular location">
    <subcellularLocation>
        <location evidence="1">Cell inner membrane</location>
        <topology evidence="1">Multi-pass membrane protein</topology>
    </subcellularLocation>
</comment>
<name>A0A364LKS5_9GAMM</name>
<keyword evidence="1" id="KW-0472">Membrane</keyword>
<proteinExistence type="inferred from homology"/>
<keyword evidence="1" id="KW-1003">Cell membrane</keyword>
<feature type="transmembrane region" description="Helical" evidence="1">
    <location>
        <begin position="104"/>
        <end position="123"/>
    </location>
</feature>
<evidence type="ECO:0000256" key="1">
    <source>
        <dbReference type="HAMAP-Rule" id="MF_02088"/>
    </source>
</evidence>
<dbReference type="Proteomes" id="UP000249458">
    <property type="component" value="Unassembled WGS sequence"/>
</dbReference>
<comment type="caution">
    <text evidence="2">The sequence shown here is derived from an EMBL/GenBank/DDBJ whole genome shotgun (WGS) entry which is preliminary data.</text>
</comment>
<protein>
    <recommendedName>
        <fullName evidence="1">Probable queuosine precursor transporter</fullName>
        <shortName evidence="1">Q precursor transporter</shortName>
    </recommendedName>
</protein>
<feature type="transmembrane region" description="Helical" evidence="1">
    <location>
        <begin position="21"/>
        <end position="42"/>
    </location>
</feature>
<evidence type="ECO:0000313" key="2">
    <source>
        <dbReference type="EMBL" id="RAP37327.1"/>
    </source>
</evidence>
<comment type="function">
    <text evidence="1">Involved in the import of queuosine (Q) precursors, required for Q precursor salvage.</text>
</comment>
<evidence type="ECO:0000313" key="3">
    <source>
        <dbReference type="Proteomes" id="UP000249458"/>
    </source>
</evidence>
<organism evidence="2 3">
    <name type="scientific">Legionella quinlivanii</name>
    <dbReference type="NCBI Taxonomy" id="45073"/>
    <lineage>
        <taxon>Bacteria</taxon>
        <taxon>Pseudomonadati</taxon>
        <taxon>Pseudomonadota</taxon>
        <taxon>Gammaproteobacteria</taxon>
        <taxon>Legionellales</taxon>
        <taxon>Legionellaceae</taxon>
        <taxon>Legionella</taxon>
    </lineage>
</organism>
<dbReference type="InterPro" id="IPR003744">
    <property type="entry name" value="YhhQ"/>
</dbReference>
<keyword evidence="1" id="KW-1133">Transmembrane helix</keyword>
<dbReference type="EMBL" id="MVJN01000003">
    <property type="protein sequence ID" value="RAP37327.1"/>
    <property type="molecule type" value="Genomic_DNA"/>
</dbReference>
<keyword evidence="1" id="KW-0812">Transmembrane</keyword>
<dbReference type="Pfam" id="PF02592">
    <property type="entry name" value="Vut_1"/>
    <property type="match status" value="1"/>
</dbReference>
<gene>
    <name evidence="2" type="ORF">B1207_03905</name>
</gene>
<feature type="transmembrane region" description="Helical" evidence="1">
    <location>
        <begin position="135"/>
        <end position="159"/>
    </location>
</feature>
<feature type="transmembrane region" description="Helical" evidence="1">
    <location>
        <begin position="179"/>
        <end position="202"/>
    </location>
</feature>